<dbReference type="Pfam" id="PF13302">
    <property type="entry name" value="Acetyltransf_3"/>
    <property type="match status" value="1"/>
</dbReference>
<evidence type="ECO:0000259" key="1">
    <source>
        <dbReference type="PROSITE" id="PS51186"/>
    </source>
</evidence>
<dbReference type="PANTHER" id="PTHR43792">
    <property type="entry name" value="GNAT FAMILY, PUTATIVE (AFU_ORTHOLOGUE AFUA_3G00765)-RELATED-RELATED"/>
    <property type="match status" value="1"/>
</dbReference>
<dbReference type="Proteomes" id="UP000239888">
    <property type="component" value="Chromosome"/>
</dbReference>
<dbReference type="PANTHER" id="PTHR43792:SF9">
    <property type="entry name" value="RIBOSOMAL-PROTEIN-ALANINE ACETYLTRANSFERASE"/>
    <property type="match status" value="1"/>
</dbReference>
<dbReference type="KEGG" id="poi:BOP93_12935"/>
<evidence type="ECO:0000313" key="3">
    <source>
        <dbReference type="Proteomes" id="UP000239888"/>
    </source>
</evidence>
<gene>
    <name evidence="2" type="ORF">BOP93_12935</name>
</gene>
<protein>
    <submittedName>
        <fullName evidence="2">GNAT family N-acetyltransferase</fullName>
    </submittedName>
</protein>
<dbReference type="AlphaFoldDB" id="A0A2L0RWL6"/>
<dbReference type="GO" id="GO:0005737">
    <property type="term" value="C:cytoplasm"/>
    <property type="evidence" value="ECO:0007669"/>
    <property type="project" value="TreeGrafter"/>
</dbReference>
<proteinExistence type="predicted"/>
<dbReference type="Gene3D" id="3.40.630.30">
    <property type="match status" value="1"/>
</dbReference>
<dbReference type="EMBL" id="CP018049">
    <property type="protein sequence ID" value="AUZ46459.1"/>
    <property type="molecule type" value="Genomic_DNA"/>
</dbReference>
<dbReference type="PROSITE" id="PS51186">
    <property type="entry name" value="GNAT"/>
    <property type="match status" value="1"/>
</dbReference>
<dbReference type="SUPFAM" id="SSF55729">
    <property type="entry name" value="Acyl-CoA N-acyltransferases (Nat)"/>
    <property type="match status" value="1"/>
</dbReference>
<organism evidence="2 3">
    <name type="scientific">Pseudomonas orientalis</name>
    <dbReference type="NCBI Taxonomy" id="76758"/>
    <lineage>
        <taxon>Bacteria</taxon>
        <taxon>Pseudomonadati</taxon>
        <taxon>Pseudomonadota</taxon>
        <taxon>Gammaproteobacteria</taxon>
        <taxon>Pseudomonadales</taxon>
        <taxon>Pseudomonadaceae</taxon>
        <taxon>Pseudomonas</taxon>
    </lineage>
</organism>
<dbReference type="InterPro" id="IPR016181">
    <property type="entry name" value="Acyl_CoA_acyltransferase"/>
</dbReference>
<dbReference type="RefSeq" id="WP_237140350.1">
    <property type="nucleotide sequence ID" value="NZ_CP018049.1"/>
</dbReference>
<evidence type="ECO:0000313" key="2">
    <source>
        <dbReference type="EMBL" id="AUZ46459.1"/>
    </source>
</evidence>
<sequence length="197" mass="22614">MEPRQKKVSHKLSEEFPEFSLRRIKLRKVRPEDVASVYAGLSDPRVVAHYGVSYTSLAATDEQMRWFEHIVVQKTGMWWAIALKTDDSMIGACGLNDWCHKHRKAEIGYWLMPEHWRQGLLTEALPSVVRYGLRDMGLHRIHADVEPDNEPSCALLKKFGFHLEGTLRDVELKDGKFLSLHQFSLLASDAGAGRFLR</sequence>
<accession>A0A2L0RWL6</accession>
<dbReference type="GO" id="GO:0008999">
    <property type="term" value="F:protein-N-terminal-alanine acetyltransferase activity"/>
    <property type="evidence" value="ECO:0007669"/>
    <property type="project" value="TreeGrafter"/>
</dbReference>
<reference evidence="2 3" key="1">
    <citation type="journal article" date="2018" name="Front. Microbiol.">
        <title>Pseudomonas orientalis F9: A Potent Antagonist against Phytopathogens with Phytotoxic Effect in the Apple Flower.</title>
        <authorList>
            <person name="Zengerer V."/>
            <person name="Schmid M."/>
            <person name="Bieri M."/>
            <person name="Muller D.C."/>
            <person name="Remus-Emsermann M.N.P."/>
            <person name="Ahrens C.H."/>
            <person name="Pelludat C."/>
        </authorList>
    </citation>
    <scope>NUCLEOTIDE SEQUENCE [LARGE SCALE GENOMIC DNA]</scope>
    <source>
        <strain evidence="2 3">F9</strain>
    </source>
</reference>
<name>A0A2L0RWL6_9PSED</name>
<dbReference type="InterPro" id="IPR000182">
    <property type="entry name" value="GNAT_dom"/>
</dbReference>
<keyword evidence="2" id="KW-0808">Transferase</keyword>
<feature type="domain" description="N-acetyltransferase" evidence="1">
    <location>
        <begin position="24"/>
        <end position="179"/>
    </location>
</feature>
<dbReference type="InterPro" id="IPR051531">
    <property type="entry name" value="N-acetyltransferase"/>
</dbReference>